<feature type="transmembrane region" description="Helical" evidence="1">
    <location>
        <begin position="130"/>
        <end position="147"/>
    </location>
</feature>
<gene>
    <name evidence="2" type="ORF">IFM89_035635</name>
</gene>
<organism evidence="2 3">
    <name type="scientific">Coptis chinensis</name>
    <dbReference type="NCBI Taxonomy" id="261450"/>
    <lineage>
        <taxon>Eukaryota</taxon>
        <taxon>Viridiplantae</taxon>
        <taxon>Streptophyta</taxon>
        <taxon>Embryophyta</taxon>
        <taxon>Tracheophyta</taxon>
        <taxon>Spermatophyta</taxon>
        <taxon>Magnoliopsida</taxon>
        <taxon>Ranunculales</taxon>
        <taxon>Ranunculaceae</taxon>
        <taxon>Coptidoideae</taxon>
        <taxon>Coptis</taxon>
    </lineage>
</organism>
<keyword evidence="1" id="KW-1133">Transmembrane helix</keyword>
<dbReference type="EMBL" id="JADFTS010000007">
    <property type="protein sequence ID" value="KAF9599176.1"/>
    <property type="molecule type" value="Genomic_DNA"/>
</dbReference>
<evidence type="ECO:0000313" key="2">
    <source>
        <dbReference type="EMBL" id="KAF9599176.1"/>
    </source>
</evidence>
<reference evidence="2 3" key="1">
    <citation type="submission" date="2020-10" db="EMBL/GenBank/DDBJ databases">
        <title>The Coptis chinensis genome and diversification of protoberbering-type alkaloids.</title>
        <authorList>
            <person name="Wang B."/>
            <person name="Shu S."/>
            <person name="Song C."/>
            <person name="Liu Y."/>
        </authorList>
    </citation>
    <scope>NUCLEOTIDE SEQUENCE [LARGE SCALE GENOMIC DNA]</scope>
    <source>
        <strain evidence="2">HL-2020</strain>
        <tissue evidence="2">Leaf</tissue>
    </source>
</reference>
<name>A0A835HG96_9MAGN</name>
<keyword evidence="1" id="KW-0812">Transmembrane</keyword>
<keyword evidence="3" id="KW-1185">Reference proteome</keyword>
<comment type="caution">
    <text evidence="2">The sequence shown here is derived from an EMBL/GenBank/DDBJ whole genome shotgun (WGS) entry which is preliminary data.</text>
</comment>
<keyword evidence="1" id="KW-0472">Membrane</keyword>
<proteinExistence type="predicted"/>
<protein>
    <submittedName>
        <fullName evidence="2">Uncharacterized protein</fullName>
    </submittedName>
</protein>
<dbReference type="AlphaFoldDB" id="A0A835HG96"/>
<feature type="transmembrane region" description="Helical" evidence="1">
    <location>
        <begin position="6"/>
        <end position="33"/>
    </location>
</feature>
<evidence type="ECO:0000313" key="3">
    <source>
        <dbReference type="Proteomes" id="UP000631114"/>
    </source>
</evidence>
<evidence type="ECO:0000256" key="1">
    <source>
        <dbReference type="SAM" id="Phobius"/>
    </source>
</evidence>
<sequence length="175" mass="18459">MVRGFVIVLGLVLVFNPTILVLLFLACGSFVVASFGGLTIGASGAELEIDNVGAKLEIDNAGAELEMQLEIDKDGVELNYVEDVFPFGLYLFPFSNMTDGGALSAGGVLVGLLPFLDILGGGAVSGGGGGGALLLGGGGALFARWWWTDVEKRQMVQISKIHPFRYFFRPIADTK</sequence>
<accession>A0A835HG96</accession>
<dbReference type="Proteomes" id="UP000631114">
    <property type="component" value="Unassembled WGS sequence"/>
</dbReference>
<dbReference type="PROSITE" id="PS51257">
    <property type="entry name" value="PROKAR_LIPOPROTEIN"/>
    <property type="match status" value="1"/>
</dbReference>